<protein>
    <submittedName>
        <fullName evidence="1">Uncharacterized protein</fullName>
    </submittedName>
</protein>
<proteinExistence type="predicted"/>
<organism evidence="1 2">
    <name type="scientific">Trifolium medium</name>
    <dbReference type="NCBI Taxonomy" id="97028"/>
    <lineage>
        <taxon>Eukaryota</taxon>
        <taxon>Viridiplantae</taxon>
        <taxon>Streptophyta</taxon>
        <taxon>Embryophyta</taxon>
        <taxon>Tracheophyta</taxon>
        <taxon>Spermatophyta</taxon>
        <taxon>Magnoliopsida</taxon>
        <taxon>eudicotyledons</taxon>
        <taxon>Gunneridae</taxon>
        <taxon>Pentapetalae</taxon>
        <taxon>rosids</taxon>
        <taxon>fabids</taxon>
        <taxon>Fabales</taxon>
        <taxon>Fabaceae</taxon>
        <taxon>Papilionoideae</taxon>
        <taxon>50 kb inversion clade</taxon>
        <taxon>NPAAA clade</taxon>
        <taxon>Hologalegina</taxon>
        <taxon>IRL clade</taxon>
        <taxon>Trifolieae</taxon>
        <taxon>Trifolium</taxon>
    </lineage>
</organism>
<comment type="caution">
    <text evidence="1">The sequence shown here is derived from an EMBL/GenBank/DDBJ whole genome shotgun (WGS) entry which is preliminary data.</text>
</comment>
<dbReference type="AlphaFoldDB" id="A0A392V5E3"/>
<dbReference type="EMBL" id="LXQA011024633">
    <property type="protein sequence ID" value="MCI81670.1"/>
    <property type="molecule type" value="Genomic_DNA"/>
</dbReference>
<keyword evidence="2" id="KW-1185">Reference proteome</keyword>
<accession>A0A392V5E3</accession>
<reference evidence="1 2" key="1">
    <citation type="journal article" date="2018" name="Front. Plant Sci.">
        <title>Red Clover (Trifolium pratense) and Zigzag Clover (T. medium) - A Picture of Genomic Similarities and Differences.</title>
        <authorList>
            <person name="Dluhosova J."/>
            <person name="Istvanek J."/>
            <person name="Nedelnik J."/>
            <person name="Repkova J."/>
        </authorList>
    </citation>
    <scope>NUCLEOTIDE SEQUENCE [LARGE SCALE GENOMIC DNA]</scope>
    <source>
        <strain evidence="2">cv. 10/8</strain>
        <tissue evidence="1">Leaf</tissue>
    </source>
</reference>
<feature type="non-terminal residue" evidence="1">
    <location>
        <position position="1"/>
    </location>
</feature>
<evidence type="ECO:0000313" key="2">
    <source>
        <dbReference type="Proteomes" id="UP000265520"/>
    </source>
</evidence>
<dbReference type="Proteomes" id="UP000265520">
    <property type="component" value="Unassembled WGS sequence"/>
</dbReference>
<name>A0A392V5E3_9FABA</name>
<sequence>HNVNRAARIDENSANLKVGHVALPGSGEECWHWLILRGAPRDRMKEARICTLPCRGWRSYSKTRL</sequence>
<evidence type="ECO:0000313" key="1">
    <source>
        <dbReference type="EMBL" id="MCI81670.1"/>
    </source>
</evidence>